<organism evidence="2 3">
    <name type="scientific">Candidatus Thalassospirochaeta sargassi</name>
    <dbReference type="NCBI Taxonomy" id="3119039"/>
    <lineage>
        <taxon>Bacteria</taxon>
        <taxon>Pseudomonadati</taxon>
        <taxon>Spirochaetota</taxon>
        <taxon>Spirochaetia</taxon>
        <taxon>Spirochaetales</taxon>
        <taxon>Spirochaetaceae</taxon>
        <taxon>Candidatus Thalassospirochaeta</taxon>
    </lineage>
</organism>
<name>A0AAJ1ICK7_9SPIO</name>
<evidence type="ECO:0000313" key="2">
    <source>
        <dbReference type="EMBL" id="MDC7226724.1"/>
    </source>
</evidence>
<dbReference type="Proteomes" id="UP001221217">
    <property type="component" value="Unassembled WGS sequence"/>
</dbReference>
<reference evidence="2 3" key="1">
    <citation type="submission" date="2022-12" db="EMBL/GenBank/DDBJ databases">
        <title>Metagenome assembled genome from gulf of manar.</title>
        <authorList>
            <person name="Kohli P."/>
            <person name="Pk S."/>
            <person name="Venkata Ramana C."/>
            <person name="Sasikala C."/>
        </authorList>
    </citation>
    <scope>NUCLEOTIDE SEQUENCE [LARGE SCALE GENOMIC DNA]</scope>
    <source>
        <strain evidence="2">JB008</strain>
    </source>
</reference>
<comment type="caution">
    <text evidence="2">The sequence shown here is derived from an EMBL/GenBank/DDBJ whole genome shotgun (WGS) entry which is preliminary data.</text>
</comment>
<dbReference type="EMBL" id="JAQQAL010000017">
    <property type="protein sequence ID" value="MDC7226724.1"/>
    <property type="molecule type" value="Genomic_DNA"/>
</dbReference>
<sequence length="167" mass="17449">MNFKANLLKKSIIVLVLLLVAGTSFAASGETIVIGGAVPLILDLTVDPNDLADNLDLSSVSATGQTFEIADIDISTNNAVGWELWIVSENGSTLNNADGQTIAYTLEYTGLGTSGTPVATNSTTGVKYGEAAADTSDSATLEITYDQDATYNAGYYSDQLSLLLRAK</sequence>
<feature type="chain" id="PRO_5042497404" evidence="1">
    <location>
        <begin position="27"/>
        <end position="167"/>
    </location>
</feature>
<feature type="signal peptide" evidence="1">
    <location>
        <begin position="1"/>
        <end position="26"/>
    </location>
</feature>
<dbReference type="AlphaFoldDB" id="A0AAJ1ICK7"/>
<accession>A0AAJ1ICK7</accession>
<evidence type="ECO:0000256" key="1">
    <source>
        <dbReference type="SAM" id="SignalP"/>
    </source>
</evidence>
<protein>
    <submittedName>
        <fullName evidence="2">Uncharacterized protein</fullName>
    </submittedName>
</protein>
<gene>
    <name evidence="2" type="ORF">PQJ61_08160</name>
</gene>
<evidence type="ECO:0000313" key="3">
    <source>
        <dbReference type="Proteomes" id="UP001221217"/>
    </source>
</evidence>
<proteinExistence type="predicted"/>
<keyword evidence="1" id="KW-0732">Signal</keyword>